<keyword evidence="3 6" id="KW-0808">Transferase</keyword>
<evidence type="ECO:0000256" key="6">
    <source>
        <dbReference type="RuleBase" id="RU000507"/>
    </source>
</evidence>
<proteinExistence type="predicted"/>
<dbReference type="OrthoDB" id="9781034at2"/>
<comment type="subcellular location">
    <subcellularLocation>
        <location evidence="1">Cytoplasm</location>
    </subcellularLocation>
</comment>
<dbReference type="InterPro" id="IPR045078">
    <property type="entry name" value="TST/MPST-like"/>
</dbReference>
<dbReference type="CDD" id="cd01449">
    <property type="entry name" value="TST_Repeat_2"/>
    <property type="match status" value="1"/>
</dbReference>
<dbReference type="InterPro" id="IPR036873">
    <property type="entry name" value="Rhodanese-like_dom_sf"/>
</dbReference>
<dbReference type="GO" id="GO:0016784">
    <property type="term" value="F:3-mercaptopyruvate sulfurtransferase activity"/>
    <property type="evidence" value="ECO:0007669"/>
    <property type="project" value="UniProtKB-EC"/>
</dbReference>
<dbReference type="STRING" id="69960.SAMN05421720_10819"/>
<protein>
    <recommendedName>
        <fullName evidence="6">Sulfurtransferase</fullName>
    </recommendedName>
</protein>
<keyword evidence="8" id="KW-0670">Pyruvate</keyword>
<evidence type="ECO:0000256" key="4">
    <source>
        <dbReference type="ARBA" id="ARBA00022737"/>
    </source>
</evidence>
<evidence type="ECO:0000256" key="1">
    <source>
        <dbReference type="ARBA" id="ARBA00004496"/>
    </source>
</evidence>
<keyword evidence="2" id="KW-0963">Cytoplasm</keyword>
<gene>
    <name evidence="8" type="ORF">SAMN05421720_10819</name>
</gene>
<dbReference type="PROSITE" id="PS50206">
    <property type="entry name" value="RHODANESE_3"/>
    <property type="match status" value="2"/>
</dbReference>
<feature type="domain" description="Rhodanese" evidence="7">
    <location>
        <begin position="168"/>
        <end position="283"/>
    </location>
</feature>
<evidence type="ECO:0000256" key="3">
    <source>
        <dbReference type="ARBA" id="ARBA00022679"/>
    </source>
</evidence>
<dbReference type="FunFam" id="3.40.250.10:FF:000015">
    <property type="entry name" value="Sulfurtransferase"/>
    <property type="match status" value="1"/>
</dbReference>
<evidence type="ECO:0000313" key="9">
    <source>
        <dbReference type="Proteomes" id="UP000199412"/>
    </source>
</evidence>
<evidence type="ECO:0000256" key="2">
    <source>
        <dbReference type="ARBA" id="ARBA00022490"/>
    </source>
</evidence>
<dbReference type="CDD" id="cd01448">
    <property type="entry name" value="TST_Repeat_1"/>
    <property type="match status" value="1"/>
</dbReference>
<dbReference type="Pfam" id="PF00581">
    <property type="entry name" value="Rhodanese"/>
    <property type="match status" value="2"/>
</dbReference>
<dbReference type="GO" id="GO:0005737">
    <property type="term" value="C:cytoplasm"/>
    <property type="evidence" value="ECO:0007669"/>
    <property type="project" value="UniProtKB-SubCell"/>
</dbReference>
<dbReference type="FunFam" id="3.40.250.10:FF:000001">
    <property type="entry name" value="Sulfurtransferase"/>
    <property type="match status" value="1"/>
</dbReference>
<dbReference type="Gene3D" id="3.40.250.10">
    <property type="entry name" value="Rhodanese-like domain"/>
    <property type="match status" value="2"/>
</dbReference>
<comment type="catalytic activity">
    <reaction evidence="5">
        <text>2-oxo-3-sulfanylpropanoate + [thioredoxin]-dithiol = [thioredoxin]-disulfide + hydrogen sulfide + pyruvate + H(+)</text>
        <dbReference type="Rhea" id="RHEA:21740"/>
        <dbReference type="Rhea" id="RHEA-COMP:10698"/>
        <dbReference type="Rhea" id="RHEA-COMP:10700"/>
        <dbReference type="ChEBI" id="CHEBI:15361"/>
        <dbReference type="ChEBI" id="CHEBI:15378"/>
        <dbReference type="ChEBI" id="CHEBI:29919"/>
        <dbReference type="ChEBI" id="CHEBI:29950"/>
        <dbReference type="ChEBI" id="CHEBI:50058"/>
        <dbReference type="ChEBI" id="CHEBI:57678"/>
        <dbReference type="EC" id="2.8.1.2"/>
    </reaction>
    <physiologicalReaction direction="left-to-right" evidence="5">
        <dbReference type="Rhea" id="RHEA:21741"/>
    </physiologicalReaction>
</comment>
<dbReference type="AlphaFoldDB" id="A0A1G7DUL0"/>
<dbReference type="GO" id="GO:0004792">
    <property type="term" value="F:thiosulfate-cyanide sulfurtransferase activity"/>
    <property type="evidence" value="ECO:0007669"/>
    <property type="project" value="InterPro"/>
</dbReference>
<evidence type="ECO:0000313" key="8">
    <source>
        <dbReference type="EMBL" id="SDE54796.1"/>
    </source>
</evidence>
<dbReference type="PROSITE" id="PS00380">
    <property type="entry name" value="RHODANESE_1"/>
    <property type="match status" value="1"/>
</dbReference>
<dbReference type="PANTHER" id="PTHR11364">
    <property type="entry name" value="THIOSULFATE SULFERTANSFERASE"/>
    <property type="match status" value="1"/>
</dbReference>
<reference evidence="8 9" key="1">
    <citation type="submission" date="2016-10" db="EMBL/GenBank/DDBJ databases">
        <authorList>
            <person name="de Groot N.N."/>
        </authorList>
    </citation>
    <scope>NUCLEOTIDE SEQUENCE [LARGE SCALE GENOMIC DNA]</scope>
    <source>
        <strain evidence="8 9">ATCC 700224</strain>
    </source>
</reference>
<dbReference type="NCBIfam" id="NF008557">
    <property type="entry name" value="PRK11493.1"/>
    <property type="match status" value="1"/>
</dbReference>
<dbReference type="InterPro" id="IPR001307">
    <property type="entry name" value="Thiosulphate_STrfase_CS"/>
</dbReference>
<dbReference type="PROSITE" id="PS00683">
    <property type="entry name" value="RHODANESE_2"/>
    <property type="match status" value="1"/>
</dbReference>
<dbReference type="PANTHER" id="PTHR11364:SF27">
    <property type="entry name" value="SULFURTRANSFERASE"/>
    <property type="match status" value="1"/>
</dbReference>
<sequence>MPPFPTGALVTTDWLADHRDAPDVRVVDARHFMPNDPRDPAEEYARAHIPGAVFFDIDHIADPEASLPHMMPLPEVFAARVGDLGLGDGHRIVVYDHVGGACAAARVWWMFRVFGHADVSVLDGGLPKWLAEGRPIEDRPRPITPRSFTARADRRLIVDAEAVRAVLESGSAQVVDVRAAERFRGEQPEPRPVANLGHMPGALSAPFGDLQQGPHNEMAPPEAIRAHFTAAGVDLSRPVITSCGSGVTACYSALALHLIGHESVAVYDGSWAEWGDRTDLPVVT</sequence>
<dbReference type="RefSeq" id="WP_092786337.1">
    <property type="nucleotide sequence ID" value="NZ_FNAP01000008.1"/>
</dbReference>
<dbReference type="SUPFAM" id="SSF52821">
    <property type="entry name" value="Rhodanese/Cell cycle control phosphatase"/>
    <property type="match status" value="2"/>
</dbReference>
<name>A0A1G7DUL0_9PROT</name>
<dbReference type="InterPro" id="IPR001763">
    <property type="entry name" value="Rhodanese-like_dom"/>
</dbReference>
<dbReference type="EMBL" id="FNAP01000008">
    <property type="protein sequence ID" value="SDE54796.1"/>
    <property type="molecule type" value="Genomic_DNA"/>
</dbReference>
<accession>A0A1G7DUL0</accession>
<organism evidence="8 9">
    <name type="scientific">Rhodospira trueperi</name>
    <dbReference type="NCBI Taxonomy" id="69960"/>
    <lineage>
        <taxon>Bacteria</taxon>
        <taxon>Pseudomonadati</taxon>
        <taxon>Pseudomonadota</taxon>
        <taxon>Alphaproteobacteria</taxon>
        <taxon>Rhodospirillales</taxon>
        <taxon>Rhodospirillaceae</taxon>
        <taxon>Rhodospira</taxon>
    </lineage>
</organism>
<dbReference type="Proteomes" id="UP000199412">
    <property type="component" value="Unassembled WGS sequence"/>
</dbReference>
<feature type="domain" description="Rhodanese" evidence="7">
    <location>
        <begin position="20"/>
        <end position="138"/>
    </location>
</feature>
<keyword evidence="4" id="KW-0677">Repeat</keyword>
<dbReference type="SMART" id="SM00450">
    <property type="entry name" value="RHOD"/>
    <property type="match status" value="2"/>
</dbReference>
<keyword evidence="9" id="KW-1185">Reference proteome</keyword>
<evidence type="ECO:0000256" key="5">
    <source>
        <dbReference type="ARBA" id="ARBA00051793"/>
    </source>
</evidence>
<evidence type="ECO:0000259" key="7">
    <source>
        <dbReference type="PROSITE" id="PS50206"/>
    </source>
</evidence>